<evidence type="ECO:0000313" key="2">
    <source>
        <dbReference type="Proteomes" id="UP000039046"/>
    </source>
</evidence>
<protein>
    <submittedName>
        <fullName evidence="1">Uncharacterized protein</fullName>
    </submittedName>
</protein>
<accession>A0A0A1T7P8</accession>
<dbReference type="PANTHER" id="PTHR42345">
    <property type="entry name" value="TPR_REGION DOMAIN-CONTAINING PROTEIN"/>
    <property type="match status" value="1"/>
</dbReference>
<name>A0A0A1T7P8_9HYPO</name>
<dbReference type="AlphaFoldDB" id="A0A0A1T7P8"/>
<dbReference type="Proteomes" id="UP000039046">
    <property type="component" value="Unassembled WGS sequence"/>
</dbReference>
<dbReference type="HOGENOM" id="CLU_427100_0_0_1"/>
<dbReference type="STRING" id="1531966.A0A0A1T7P8"/>
<reference evidence="1 2" key="1">
    <citation type="journal article" date="2015" name="Genome Announc.">
        <title>Draft Genome Sequence and Gene Annotation of the Entomopathogenic Fungus Verticillium hemipterigenum.</title>
        <authorList>
            <person name="Horn F."/>
            <person name="Habel A."/>
            <person name="Scharf D.H."/>
            <person name="Dworschak J."/>
            <person name="Brakhage A.A."/>
            <person name="Guthke R."/>
            <person name="Hertweck C."/>
            <person name="Linde J."/>
        </authorList>
    </citation>
    <scope>NUCLEOTIDE SEQUENCE [LARGE SCALE GENOMIC DNA]</scope>
</reference>
<dbReference type="OrthoDB" id="20872at2759"/>
<dbReference type="EMBL" id="CDHN01000001">
    <property type="protein sequence ID" value="CEJ82155.1"/>
    <property type="molecule type" value="Genomic_DNA"/>
</dbReference>
<proteinExistence type="predicted"/>
<sequence length="641" mass="70776">MELPLHPKPAASAATAPYDDAGALILTDAAGPPNSISYNVSLSGVSNARGLSETQPAFHKAFARRVLPQKLLGISEKLMEMDVDADPAYQGWAPGSTTISGFGREVTYWRNIRAAAGKEAPEEPTWRTASNRPGLDGKFIIQTFMQRQQGLGDDWTEQKGYDQVGELVSRKEYHWMSPDEKTKIRHQISDLLSAMATSPVLSFETVGCVATLVHFERIGREFTFVDFMYQLLKAREVLLRMEKSPPDSWYGGISNRILCDLIIADLWTENFEPNGETTFIPKKTTVYNQFDGLLRFVKAMQWPYEEEIRDAIQQLRVADPTQMSYEMSSWDWLNGMIFPGAFFNLGVVSAITSFSPSLREKGGVLGKTVSVRRGNFGVLYSESSYWNSRSIIGKVLAPMASARPAEKSVKTKCIGGWVGPCLAATFIEGAGYIPDCKFGAIASVDSLYPASSYAPEPELYKPKKAEVDDKSNWIEPTVPPAATDSAKLTALRLVRTSVLINNQPRGNEAVSYQAQLDFRLNRTKATVSTTLKTNSIFIAAPACRGQHRIDPAEASKYRFHTLQIEELVEDDEAPPDGRDDAEIIVVNTNGAHASEAYARAWCSEEGKDAVIWKRTEPKCCFKCALMLASKDGLGVGIVIIS</sequence>
<gene>
    <name evidence="1" type="ORF">VHEMI02239</name>
</gene>
<evidence type="ECO:0000313" key="1">
    <source>
        <dbReference type="EMBL" id="CEJ82155.1"/>
    </source>
</evidence>
<organism evidence="1 2">
    <name type="scientific">[Torrubiella] hemipterigena</name>
    <dbReference type="NCBI Taxonomy" id="1531966"/>
    <lineage>
        <taxon>Eukaryota</taxon>
        <taxon>Fungi</taxon>
        <taxon>Dikarya</taxon>
        <taxon>Ascomycota</taxon>
        <taxon>Pezizomycotina</taxon>
        <taxon>Sordariomycetes</taxon>
        <taxon>Hypocreomycetidae</taxon>
        <taxon>Hypocreales</taxon>
        <taxon>Clavicipitaceae</taxon>
        <taxon>Clavicipitaceae incertae sedis</taxon>
        <taxon>'Torrubiella' clade</taxon>
    </lineage>
</organism>
<keyword evidence="2" id="KW-1185">Reference proteome</keyword>
<dbReference type="PANTHER" id="PTHR42345:SF2">
    <property type="entry name" value="HELICASE-LIKE PROTEIN"/>
    <property type="match status" value="1"/>
</dbReference>